<sequence length="190" mass="22230">MSMRLSKLTREYEVPLRFMIENAREAKARYVLGDTAKNEGLLQRNEEKAGISFKVWKAIQGYKNKKMSPRTRYMMSWGETVSGEIQELLSRDKHPFYWESFWKAARVGSRVPESLEKWLHGVGITKTQDIFEVEVVTRTIPIFSTSLYSIPNLLWGTLLPLASLVTHLKPELYTIQWWRDLWGTRQLAMS</sequence>
<gene>
    <name evidence="1" type="ORF">P691DRAFT_788029</name>
</gene>
<dbReference type="AlphaFoldDB" id="A0A9P5X288"/>
<keyword evidence="2" id="KW-1185">Reference proteome</keyword>
<dbReference type="EMBL" id="MU151471">
    <property type="protein sequence ID" value="KAF9443463.1"/>
    <property type="molecule type" value="Genomic_DNA"/>
</dbReference>
<proteinExistence type="predicted"/>
<comment type="caution">
    <text evidence="1">The sequence shown here is derived from an EMBL/GenBank/DDBJ whole genome shotgun (WGS) entry which is preliminary data.</text>
</comment>
<dbReference type="Proteomes" id="UP000807342">
    <property type="component" value="Unassembled WGS sequence"/>
</dbReference>
<reference evidence="1" key="1">
    <citation type="submission" date="2020-11" db="EMBL/GenBank/DDBJ databases">
        <authorList>
            <consortium name="DOE Joint Genome Institute"/>
            <person name="Ahrendt S."/>
            <person name="Riley R."/>
            <person name="Andreopoulos W."/>
            <person name="Labutti K."/>
            <person name="Pangilinan J."/>
            <person name="Ruiz-Duenas F.J."/>
            <person name="Barrasa J.M."/>
            <person name="Sanchez-Garcia M."/>
            <person name="Camarero S."/>
            <person name="Miyauchi S."/>
            <person name="Serrano A."/>
            <person name="Linde D."/>
            <person name="Babiker R."/>
            <person name="Drula E."/>
            <person name="Ayuso-Fernandez I."/>
            <person name="Pacheco R."/>
            <person name="Padilla G."/>
            <person name="Ferreira P."/>
            <person name="Barriuso J."/>
            <person name="Kellner H."/>
            <person name="Castanera R."/>
            <person name="Alfaro M."/>
            <person name="Ramirez L."/>
            <person name="Pisabarro A.G."/>
            <person name="Kuo A."/>
            <person name="Tritt A."/>
            <person name="Lipzen A."/>
            <person name="He G."/>
            <person name="Yan M."/>
            <person name="Ng V."/>
            <person name="Cullen D."/>
            <person name="Martin F."/>
            <person name="Rosso M.-N."/>
            <person name="Henrissat B."/>
            <person name="Hibbett D."/>
            <person name="Martinez A.T."/>
            <person name="Grigoriev I.V."/>
        </authorList>
    </citation>
    <scope>NUCLEOTIDE SEQUENCE</scope>
    <source>
        <strain evidence="1">MF-IS2</strain>
    </source>
</reference>
<evidence type="ECO:0000313" key="2">
    <source>
        <dbReference type="Proteomes" id="UP000807342"/>
    </source>
</evidence>
<organism evidence="1 2">
    <name type="scientific">Macrolepiota fuliginosa MF-IS2</name>
    <dbReference type="NCBI Taxonomy" id="1400762"/>
    <lineage>
        <taxon>Eukaryota</taxon>
        <taxon>Fungi</taxon>
        <taxon>Dikarya</taxon>
        <taxon>Basidiomycota</taxon>
        <taxon>Agaricomycotina</taxon>
        <taxon>Agaricomycetes</taxon>
        <taxon>Agaricomycetidae</taxon>
        <taxon>Agaricales</taxon>
        <taxon>Agaricineae</taxon>
        <taxon>Agaricaceae</taxon>
        <taxon>Macrolepiota</taxon>
    </lineage>
</organism>
<evidence type="ECO:0000313" key="1">
    <source>
        <dbReference type="EMBL" id="KAF9443463.1"/>
    </source>
</evidence>
<accession>A0A9P5X288</accession>
<protein>
    <submittedName>
        <fullName evidence="1">Uncharacterized protein</fullName>
    </submittedName>
</protein>
<name>A0A9P5X288_9AGAR</name>